<name>A0A0N9ZSM0_9RHOB</name>
<dbReference type="AlphaFoldDB" id="A0A0N9ZSM0"/>
<keyword evidence="2" id="KW-1185">Reference proteome</keyword>
<organism evidence="1 2">
    <name type="scientific">Celeribacter marinus</name>
    <dbReference type="NCBI Taxonomy" id="1397108"/>
    <lineage>
        <taxon>Bacteria</taxon>
        <taxon>Pseudomonadati</taxon>
        <taxon>Pseudomonadota</taxon>
        <taxon>Alphaproteobacteria</taxon>
        <taxon>Rhodobacterales</taxon>
        <taxon>Roseobacteraceae</taxon>
        <taxon>Celeribacter</taxon>
    </lineage>
</organism>
<dbReference type="Proteomes" id="UP000064920">
    <property type="component" value="Chromosome"/>
</dbReference>
<sequence length="108" mass="11726">MVSALMCKAPAWHAHVLTLSGFAVDNAVHFIPVAAQELIGAMPANGPAIHELERTKQIPVLRQQVLYQCLSFLFALLKSHCGPPCLFINEGAKRGRNGSAAIYGTRSW</sequence>
<gene>
    <name evidence="1" type="ORF">IMCC12053_2932</name>
</gene>
<dbReference type="EMBL" id="CP012023">
    <property type="protein sequence ID" value="ALI56879.1"/>
    <property type="molecule type" value="Genomic_DNA"/>
</dbReference>
<accession>A0A0N9ZSM0</accession>
<reference evidence="1 2" key="1">
    <citation type="submission" date="2015-05" db="EMBL/GenBank/DDBJ databases">
        <authorList>
            <person name="Wang D.B."/>
            <person name="Wang M."/>
        </authorList>
    </citation>
    <scope>NUCLEOTIDE SEQUENCE [LARGE SCALE GENOMIC DNA]</scope>
    <source>
        <strain evidence="1 2">IMCC 12053</strain>
    </source>
</reference>
<evidence type="ECO:0000313" key="2">
    <source>
        <dbReference type="Proteomes" id="UP000064920"/>
    </source>
</evidence>
<dbReference type="KEGG" id="cmar:IMCC12053_2932"/>
<protein>
    <submittedName>
        <fullName evidence="1">Uncharacterized protein</fullName>
    </submittedName>
</protein>
<evidence type="ECO:0000313" key="1">
    <source>
        <dbReference type="EMBL" id="ALI56879.1"/>
    </source>
</evidence>
<proteinExistence type="predicted"/>